<proteinExistence type="predicted"/>
<dbReference type="InParanoid" id="A0A5N4AQY0"/>
<organism evidence="2 3">
    <name type="scientific">Photinus pyralis</name>
    <name type="common">Common eastern firefly</name>
    <name type="synonym">Lampyris pyralis</name>
    <dbReference type="NCBI Taxonomy" id="7054"/>
    <lineage>
        <taxon>Eukaryota</taxon>
        <taxon>Metazoa</taxon>
        <taxon>Ecdysozoa</taxon>
        <taxon>Arthropoda</taxon>
        <taxon>Hexapoda</taxon>
        <taxon>Insecta</taxon>
        <taxon>Pterygota</taxon>
        <taxon>Neoptera</taxon>
        <taxon>Endopterygota</taxon>
        <taxon>Coleoptera</taxon>
        <taxon>Polyphaga</taxon>
        <taxon>Elateriformia</taxon>
        <taxon>Elateroidea</taxon>
        <taxon>Lampyridae</taxon>
        <taxon>Lampyrinae</taxon>
        <taxon>Photinus</taxon>
    </lineage>
</organism>
<dbReference type="Proteomes" id="UP000327044">
    <property type="component" value="Unassembled WGS sequence"/>
</dbReference>
<evidence type="ECO:0000256" key="1">
    <source>
        <dbReference type="SAM" id="MobiDB-lite"/>
    </source>
</evidence>
<comment type="caution">
    <text evidence="2">The sequence shown here is derived from an EMBL/GenBank/DDBJ whole genome shotgun (WGS) entry which is preliminary data.</text>
</comment>
<gene>
    <name evidence="2" type="ORF">PPYR_07645</name>
</gene>
<feature type="region of interest" description="Disordered" evidence="1">
    <location>
        <begin position="296"/>
        <end position="321"/>
    </location>
</feature>
<feature type="compositionally biased region" description="Polar residues" evidence="1">
    <location>
        <begin position="296"/>
        <end position="312"/>
    </location>
</feature>
<feature type="region of interest" description="Disordered" evidence="1">
    <location>
        <begin position="417"/>
        <end position="468"/>
    </location>
</feature>
<reference evidence="2 3" key="1">
    <citation type="journal article" date="2018" name="Elife">
        <title>Firefly genomes illuminate parallel origins of bioluminescence in beetles.</title>
        <authorList>
            <person name="Fallon T.R."/>
            <person name="Lower S.E."/>
            <person name="Chang C.H."/>
            <person name="Bessho-Uehara M."/>
            <person name="Martin G.J."/>
            <person name="Bewick A.J."/>
            <person name="Behringer M."/>
            <person name="Debat H.J."/>
            <person name="Wong I."/>
            <person name="Day J.C."/>
            <person name="Suvorov A."/>
            <person name="Silva C.J."/>
            <person name="Stanger-Hall K.F."/>
            <person name="Hall D.W."/>
            <person name="Schmitz R.J."/>
            <person name="Nelson D.R."/>
            <person name="Lewis S.M."/>
            <person name="Shigenobu S."/>
            <person name="Bybee S.M."/>
            <person name="Larracuente A.M."/>
            <person name="Oba Y."/>
            <person name="Weng J.K."/>
        </authorList>
    </citation>
    <scope>NUCLEOTIDE SEQUENCE [LARGE SCALE GENOMIC DNA]</scope>
    <source>
        <strain evidence="2">1611_PpyrPB1</strain>
        <tissue evidence="2">Whole body</tissue>
    </source>
</reference>
<evidence type="ECO:0000313" key="2">
    <source>
        <dbReference type="EMBL" id="KAB0799765.1"/>
    </source>
</evidence>
<dbReference type="EMBL" id="VVIM01000005">
    <property type="protein sequence ID" value="KAB0799765.1"/>
    <property type="molecule type" value="Genomic_DNA"/>
</dbReference>
<feature type="region of interest" description="Disordered" evidence="1">
    <location>
        <begin position="227"/>
        <end position="258"/>
    </location>
</feature>
<dbReference type="OrthoDB" id="6784607at2759"/>
<evidence type="ECO:0000313" key="3">
    <source>
        <dbReference type="Proteomes" id="UP000327044"/>
    </source>
</evidence>
<keyword evidence="3" id="KW-1185">Reference proteome</keyword>
<sequence length="683" mass="75276">MNTVAGENEDSWTDTSYNSDDDGKFQANKSCGTVLAGLESVIEMCTPTESSCSHNASGNRYINKVTMTSYIIPTPNPCSPKLCSCESTRNTTHFYTKSVQTSSPTYEMAAGSVEDPQLSVAIQSDIQSSESSSSTIASSEATQSYTTITEATQTTVSSATRDLKTVTLVDNEGNRYSLSRHRDREPSLPATVSTVSTNTAKVIHISLGTGGLCPFYTDGESCRICCDTNSDNPKRPEKDVQATPERRASKPEKECNTKSCAQKYKHRSTIIIPSQTKPDHLLMKLEHSQTICKCASRSSPNVKNGSTQTSPETSEDIPPEKSIALRGVLKSALELLDDDHNSTTKSIQAVNTDQVKILKEEGTTASTLQEIGEQTNLEDENLSVLRVLPNNSPTLLSPVASPHKEWDLVHSNYDPLDSGSIRNSRETKSSFPRNGTNFSTKGVETRRPWTGARSTDTNNSPTAKNLSTKEDPFQYRNVKYLDSPKTLDHSFATQTAREMTDLVLSSVEDLIETEAPVRDNSPRSNSMEEDIPVKDTLPGTKTVVILDKTRLDPRPNYILPGQVPSTAKTNSTCAAIHRKVHDLYAHGNKILTKIISPQDTVNCPRKRSEVSTRVVFQKVDIDCNCKCKSDGDRNKPKKIRYATAKISVFENYSTFEIFKFSKSKPKHMSSTVENVFVIKNKTK</sequence>
<accession>A0A5N4AQY0</accession>
<feature type="compositionally biased region" description="Basic and acidic residues" evidence="1">
    <location>
        <begin position="232"/>
        <end position="256"/>
    </location>
</feature>
<protein>
    <submittedName>
        <fullName evidence="2">Uncharacterized protein</fullName>
    </submittedName>
</protein>
<name>A0A5N4AQY0_PHOPY</name>
<dbReference type="AlphaFoldDB" id="A0A5N4AQY0"/>
<feature type="compositionally biased region" description="Polar residues" evidence="1">
    <location>
        <begin position="452"/>
        <end position="466"/>
    </location>
</feature>
<feature type="compositionally biased region" description="Polar residues" evidence="1">
    <location>
        <begin position="429"/>
        <end position="442"/>
    </location>
</feature>